<dbReference type="Proteomes" id="UP000298073">
    <property type="component" value="Unassembled WGS sequence"/>
</dbReference>
<evidence type="ECO:0000259" key="1">
    <source>
        <dbReference type="Pfam" id="PF25164"/>
    </source>
</evidence>
<organism evidence="2 3">
    <name type="scientific">Bacteroides acidifaciens</name>
    <dbReference type="NCBI Taxonomy" id="85831"/>
    <lineage>
        <taxon>Bacteria</taxon>
        <taxon>Pseudomonadati</taxon>
        <taxon>Bacteroidota</taxon>
        <taxon>Bacteroidia</taxon>
        <taxon>Bacteroidales</taxon>
        <taxon>Bacteroidaceae</taxon>
        <taxon>Bacteroides</taxon>
    </lineage>
</organism>
<dbReference type="InterPro" id="IPR057253">
    <property type="entry name" value="CoiA-like_N"/>
</dbReference>
<dbReference type="OrthoDB" id="1075895at2"/>
<comment type="caution">
    <text evidence="2">The sequence shown here is derived from an EMBL/GenBank/DDBJ whole genome shotgun (WGS) entry which is preliminary data.</text>
</comment>
<dbReference type="AlphaFoldDB" id="A0A7K3MGN8"/>
<name>A0A7K3MGN8_9BACE</name>
<protein>
    <recommendedName>
        <fullName evidence="1">Competence protein CoiA-like N-terminal domain-containing protein</fullName>
    </recommendedName>
</protein>
<proteinExistence type="predicted"/>
<reference evidence="2 3" key="1">
    <citation type="submission" date="2019-03" db="EMBL/GenBank/DDBJ databases">
        <title>Diversity of the mouse oral microbiome.</title>
        <authorList>
            <person name="Joseph S."/>
            <person name="Aduse-Opoku J."/>
            <person name="Curtis M."/>
            <person name="Wade W."/>
            <person name="Hashim A."/>
        </authorList>
    </citation>
    <scope>NUCLEOTIDE SEQUENCE [LARGE SCALE GENOMIC DNA]</scope>
    <source>
        <strain evidence="2 3">P2318</strain>
    </source>
</reference>
<gene>
    <name evidence="2" type="ORF">E4T97_03235</name>
</gene>
<sequence length="353" mass="41568">MEKEFRREQHYAVSQKGVLSHIKEAHYNSEEYYCPHCGCRMLKRCGKIRAWHFAHDWRYANETQKNCSYETYLHGYAKLRLKQWFDESESIILHYQQIIRCKHHESCALIHDNCSQVINKSCDLKTLFDTCSIESTVKESNGNYRADLLLSKESDPARHILIEIKVSHGCTDKKKTSNAQIIEFDVSSEEDIEYIISHDIEPSEKVRYYGFKNLIRKDERGAIKPMLFFRKFILYRSGKTFCKAIDCQSITDHHSSSLFELTADILEELNWYLNLYGLMIAAERGLRFPNCYLCEHYCYNEENDSYECEIKKAVIEKGSDALNCDSYVLKDNAFDRLKNKFMPFTVIDTWTKS</sequence>
<evidence type="ECO:0000313" key="2">
    <source>
        <dbReference type="EMBL" id="TFU51852.1"/>
    </source>
</evidence>
<dbReference type="EMBL" id="SPPV01000004">
    <property type="protein sequence ID" value="TFU51852.1"/>
    <property type="molecule type" value="Genomic_DNA"/>
</dbReference>
<dbReference type="Pfam" id="PF25164">
    <property type="entry name" value="CoiA_N"/>
    <property type="match status" value="1"/>
</dbReference>
<evidence type="ECO:0000313" key="3">
    <source>
        <dbReference type="Proteomes" id="UP000298073"/>
    </source>
</evidence>
<dbReference type="RefSeq" id="WP_123550060.1">
    <property type="nucleotide sequence ID" value="NZ_CABIXU010000029.1"/>
</dbReference>
<feature type="domain" description="Competence protein CoiA-like N-terminal" evidence="1">
    <location>
        <begin position="23"/>
        <end position="56"/>
    </location>
</feature>
<accession>A0A7K3MGN8</accession>